<organism evidence="2 3">
    <name type="scientific">Variovorax dokdonensis</name>
    <dbReference type="NCBI Taxonomy" id="344883"/>
    <lineage>
        <taxon>Bacteria</taxon>
        <taxon>Pseudomonadati</taxon>
        <taxon>Pseudomonadota</taxon>
        <taxon>Betaproteobacteria</taxon>
        <taxon>Burkholderiales</taxon>
        <taxon>Comamonadaceae</taxon>
        <taxon>Variovorax</taxon>
    </lineage>
</organism>
<keyword evidence="3" id="KW-1185">Reference proteome</keyword>
<dbReference type="EMBL" id="JASZYV010000004">
    <property type="protein sequence ID" value="MDM0046588.1"/>
    <property type="molecule type" value="Genomic_DNA"/>
</dbReference>
<evidence type="ECO:0000313" key="3">
    <source>
        <dbReference type="Proteomes" id="UP001174908"/>
    </source>
</evidence>
<dbReference type="Pfam" id="PF06904">
    <property type="entry name" value="Extensin-like_C"/>
    <property type="match status" value="1"/>
</dbReference>
<comment type="caution">
    <text evidence="2">The sequence shown here is derived from an EMBL/GenBank/DDBJ whole genome shotgun (WGS) entry which is preliminary data.</text>
</comment>
<name>A0ABT7NF57_9BURK</name>
<evidence type="ECO:0000313" key="2">
    <source>
        <dbReference type="EMBL" id="MDM0046588.1"/>
    </source>
</evidence>
<dbReference type="RefSeq" id="WP_286661711.1">
    <property type="nucleotide sequence ID" value="NZ_JASZYV010000004.1"/>
</dbReference>
<feature type="domain" description="Extensin-like C-terminal" evidence="1">
    <location>
        <begin position="61"/>
        <end position="247"/>
    </location>
</feature>
<gene>
    <name evidence="2" type="ORF">QTH91_19015</name>
</gene>
<sequence length="247" mass="26773">MLLRFAAALCFVALLALGWAVHAGWVVVPPRFNPWARLDISEPPNWLTRIKLGRAQREPAQCLALIGEAGMRFEPVPDRVTGEGCALENAVRLQGTNGAPLNAPVLLSCRVALPLALWERHVLQPAALQHLGTRITRIDHLGGYACRNVVTGRAPSEGGGRRSRHATADALDLAAFSRADRGRAVSLRRDWAEAPQGPSQASTPEAEFLRAIHQGACGLFEGVLGPDYNAVHADHFHLEVGGWRSCR</sequence>
<evidence type="ECO:0000259" key="1">
    <source>
        <dbReference type="Pfam" id="PF06904"/>
    </source>
</evidence>
<dbReference type="InterPro" id="IPR009683">
    <property type="entry name" value="Extensin-like_C"/>
</dbReference>
<dbReference type="Proteomes" id="UP001174908">
    <property type="component" value="Unassembled WGS sequence"/>
</dbReference>
<accession>A0ABT7NF57</accession>
<reference evidence="2" key="1">
    <citation type="submission" date="2023-06" db="EMBL/GenBank/DDBJ databases">
        <authorList>
            <person name="Jiang Y."/>
            <person name="Liu Q."/>
        </authorList>
    </citation>
    <scope>NUCLEOTIDE SEQUENCE</scope>
    <source>
        <strain evidence="2">CGMCC 1.12089</strain>
    </source>
</reference>
<proteinExistence type="predicted"/>
<protein>
    <submittedName>
        <fullName evidence="2">Extensin family protein</fullName>
    </submittedName>
</protein>